<dbReference type="InterPro" id="IPR036865">
    <property type="entry name" value="CRAL-TRIO_dom_sf"/>
</dbReference>
<proteinExistence type="predicted"/>
<dbReference type="AlphaFoldDB" id="D2VF56"/>
<evidence type="ECO:0000313" key="2">
    <source>
        <dbReference type="Proteomes" id="UP000006671"/>
    </source>
</evidence>
<dbReference type="Proteomes" id="UP000006671">
    <property type="component" value="Unassembled WGS sequence"/>
</dbReference>
<dbReference type="VEuPathDB" id="AmoebaDB:NAEGRDRAFT_67507"/>
<dbReference type="GeneID" id="8848724"/>
<dbReference type="InterPro" id="IPR052578">
    <property type="entry name" value="PI_Transfer_CRAL-TRIO"/>
</dbReference>
<dbReference type="EMBL" id="GG738867">
    <property type="protein sequence ID" value="EFC44716.1"/>
    <property type="molecule type" value="Genomic_DNA"/>
</dbReference>
<dbReference type="InParanoid" id="D2VF56"/>
<dbReference type="Gene3D" id="3.40.525.10">
    <property type="entry name" value="CRAL-TRIO lipid binding domain"/>
    <property type="match status" value="1"/>
</dbReference>
<dbReference type="GO" id="GO:0008526">
    <property type="term" value="F:phosphatidylinositol transfer activity"/>
    <property type="evidence" value="ECO:0007669"/>
    <property type="project" value="TreeGrafter"/>
</dbReference>
<reference evidence="1 2" key="1">
    <citation type="journal article" date="2010" name="Cell">
        <title>The genome of Naegleria gruberi illuminates early eukaryotic versatility.</title>
        <authorList>
            <person name="Fritz-Laylin L.K."/>
            <person name="Prochnik S.E."/>
            <person name="Ginger M.L."/>
            <person name="Dacks J.B."/>
            <person name="Carpenter M.L."/>
            <person name="Field M.C."/>
            <person name="Kuo A."/>
            <person name="Paredez A."/>
            <person name="Chapman J."/>
            <person name="Pham J."/>
            <person name="Shu S."/>
            <person name="Neupane R."/>
            <person name="Cipriano M."/>
            <person name="Mancuso J."/>
            <person name="Tu H."/>
            <person name="Salamov A."/>
            <person name="Lindquist E."/>
            <person name="Shapiro H."/>
            <person name="Lucas S."/>
            <person name="Grigoriev I.V."/>
            <person name="Cande W.Z."/>
            <person name="Fulton C."/>
            <person name="Rokhsar D.S."/>
            <person name="Dawson S.C."/>
        </authorList>
    </citation>
    <scope>NUCLEOTIDE SEQUENCE [LARGE SCALE GENOMIC DNA]</scope>
    <source>
        <strain evidence="1 2">NEG-M</strain>
    </source>
</reference>
<dbReference type="SUPFAM" id="SSF46938">
    <property type="entry name" value="CRAL/TRIO N-terminal domain"/>
    <property type="match status" value="1"/>
</dbReference>
<dbReference type="PANTHER" id="PTHR45824">
    <property type="entry name" value="GH16843P"/>
    <property type="match status" value="1"/>
</dbReference>
<name>D2VF56_NAEGR</name>
<dbReference type="OrthoDB" id="75724at2759"/>
<dbReference type="InterPro" id="IPR036273">
    <property type="entry name" value="CRAL/TRIO_N_dom_sf"/>
</dbReference>
<organism evidence="2">
    <name type="scientific">Naegleria gruberi</name>
    <name type="common">Amoeba</name>
    <dbReference type="NCBI Taxonomy" id="5762"/>
    <lineage>
        <taxon>Eukaryota</taxon>
        <taxon>Discoba</taxon>
        <taxon>Heterolobosea</taxon>
        <taxon>Tetramitia</taxon>
        <taxon>Eutetramitia</taxon>
        <taxon>Vahlkampfiidae</taxon>
        <taxon>Naegleria</taxon>
    </lineage>
</organism>
<keyword evidence="2" id="KW-1185">Reference proteome</keyword>
<dbReference type="OMA" id="HERNFRR"/>
<dbReference type="RefSeq" id="XP_002677460.1">
    <property type="nucleotide sequence ID" value="XM_002677414.1"/>
</dbReference>
<protein>
    <submittedName>
        <fullName evidence="1">Predicted protein</fullName>
    </submittedName>
</protein>
<sequence>MLRLVPSSSLCSDQAVNSSSSSSAAADQQLVTLVDLPTLKEMCDLHPTYVSPVMNDEKLKFIHNLMMMVIRVIVKDGDEIVKRFMGINVLENIPELVKNEKNELQIDADKWNELRELTLDNFAFFRYSRGFEWKLDEATRLIVKMVNWRAVYKPEEIRMEEFTNTTCTSNMMIDQGICQNDMPIFYMWTNKDLLDNSEENKQLKFRHLVYLHERNFRRREFKGTAFQMNWIVDVSAISLSLVKRMVSVS</sequence>
<dbReference type="PANTHER" id="PTHR45824:SF29">
    <property type="entry name" value="GH16843P"/>
    <property type="match status" value="1"/>
</dbReference>
<accession>D2VF56</accession>
<evidence type="ECO:0000313" key="1">
    <source>
        <dbReference type="EMBL" id="EFC44716.1"/>
    </source>
</evidence>
<dbReference type="KEGG" id="ngr:NAEGRDRAFT_67507"/>
<gene>
    <name evidence="1" type="ORF">NAEGRDRAFT_67507</name>
</gene>